<protein>
    <submittedName>
        <fullName evidence="1">Uncharacterized protein</fullName>
    </submittedName>
</protein>
<gene>
    <name evidence="1" type="ORF">PBF_05373</name>
</gene>
<dbReference type="AlphaFoldDB" id="W7L1G7"/>
<sequence>MTPFLGAPSTRRALQEGVLSFRKGLACDLEGVGAGAKQLSKYKDLHSVRIETSKKEGAAN</sequence>
<dbReference type="PATRIC" id="fig|1307436.3.peg.1144"/>
<comment type="caution">
    <text evidence="1">The sequence shown here is derived from an EMBL/GenBank/DDBJ whole genome shotgun (WGS) entry which is preliminary data.</text>
</comment>
<accession>W7L1G7</accession>
<organism evidence="1 2">
    <name type="scientific">Cytobacillus firmus DS1</name>
    <dbReference type="NCBI Taxonomy" id="1307436"/>
    <lineage>
        <taxon>Bacteria</taxon>
        <taxon>Bacillati</taxon>
        <taxon>Bacillota</taxon>
        <taxon>Bacilli</taxon>
        <taxon>Bacillales</taxon>
        <taxon>Bacillaceae</taxon>
        <taxon>Cytobacillus</taxon>
    </lineage>
</organism>
<dbReference type="EMBL" id="APVL01000003">
    <property type="protein sequence ID" value="EWG12198.1"/>
    <property type="molecule type" value="Genomic_DNA"/>
</dbReference>
<reference evidence="1 2" key="2">
    <citation type="journal article" date="2016" name="Sci. Rep.">
        <title>A novel serine protease, Sep1, from Bacillus firmus DS-1 has nematicidal activity and degrades multiple intestinal-associated nematode proteins.</title>
        <authorList>
            <person name="Geng C."/>
            <person name="Nie X."/>
            <person name="Tang Z."/>
            <person name="Zhang Y."/>
            <person name="Lin J."/>
            <person name="Sun M."/>
            <person name="Peng D."/>
        </authorList>
    </citation>
    <scope>NUCLEOTIDE SEQUENCE [LARGE SCALE GENOMIC DNA]</scope>
    <source>
        <strain evidence="1 2">DS1</strain>
    </source>
</reference>
<proteinExistence type="predicted"/>
<evidence type="ECO:0000313" key="1">
    <source>
        <dbReference type="EMBL" id="EWG12198.1"/>
    </source>
</evidence>
<reference evidence="2" key="1">
    <citation type="submission" date="2013-03" db="EMBL/GenBank/DDBJ databases">
        <title>Draft genome sequence of Bacillus firmus DS1.</title>
        <authorList>
            <person name="Peng D."/>
            <person name="Zhu L."/>
            <person name="Sun M."/>
        </authorList>
    </citation>
    <scope>NUCLEOTIDE SEQUENCE [LARGE SCALE GENOMIC DNA]</scope>
    <source>
        <strain evidence="2">DS1</strain>
    </source>
</reference>
<evidence type="ECO:0000313" key="2">
    <source>
        <dbReference type="Proteomes" id="UP000019270"/>
    </source>
</evidence>
<name>W7L1G7_CYTFI</name>
<dbReference type="Proteomes" id="UP000019270">
    <property type="component" value="Unassembled WGS sequence"/>
</dbReference>